<dbReference type="PROSITE" id="PS00757">
    <property type="entry name" value="PROK_SULFATE_BIND_2"/>
    <property type="match status" value="1"/>
</dbReference>
<name>A0A291GB79_9RHOB</name>
<dbReference type="Gene3D" id="3.40.190.10">
    <property type="entry name" value="Periplasmic binding protein-like II"/>
    <property type="match status" value="2"/>
</dbReference>
<dbReference type="OrthoDB" id="9802127at2"/>
<dbReference type="AlphaFoldDB" id="A0A291GB79"/>
<evidence type="ECO:0000256" key="4">
    <source>
        <dbReference type="ARBA" id="ARBA00022729"/>
    </source>
</evidence>
<dbReference type="GO" id="GO:0042597">
    <property type="term" value="C:periplasmic space"/>
    <property type="evidence" value="ECO:0007669"/>
    <property type="project" value="UniProtKB-SubCell"/>
</dbReference>
<dbReference type="Proteomes" id="UP000217935">
    <property type="component" value="Chromosome"/>
</dbReference>
<dbReference type="Pfam" id="PF13531">
    <property type="entry name" value="SBP_bac_11"/>
    <property type="match status" value="1"/>
</dbReference>
<dbReference type="GO" id="GO:1901681">
    <property type="term" value="F:sulfur compound binding"/>
    <property type="evidence" value="ECO:0007669"/>
    <property type="project" value="InterPro"/>
</dbReference>
<keyword evidence="5" id="KW-0574">Periplasm</keyword>
<comment type="subcellular location">
    <subcellularLocation>
        <location evidence="1">Periplasm</location>
    </subcellularLocation>
</comment>
<dbReference type="CDD" id="cd01005">
    <property type="entry name" value="PBP2_CysP"/>
    <property type="match status" value="1"/>
</dbReference>
<dbReference type="NCBIfam" id="TIGR00971">
    <property type="entry name" value="3a0106s03"/>
    <property type="match status" value="1"/>
</dbReference>
<organism evidence="6 7">
    <name type="scientific">Celeribacter ethanolicus</name>
    <dbReference type="NCBI Taxonomy" id="1758178"/>
    <lineage>
        <taxon>Bacteria</taxon>
        <taxon>Pseudomonadati</taxon>
        <taxon>Pseudomonadota</taxon>
        <taxon>Alphaproteobacteria</taxon>
        <taxon>Rhodobacterales</taxon>
        <taxon>Roseobacteraceae</taxon>
        <taxon>Celeribacter</taxon>
    </lineage>
</organism>
<keyword evidence="3" id="KW-0813">Transport</keyword>
<dbReference type="PANTHER" id="PTHR30368:SF2">
    <property type="entry name" value="SULFATE-BINDING PROTEIN"/>
    <property type="match status" value="1"/>
</dbReference>
<dbReference type="GO" id="GO:0140104">
    <property type="term" value="F:molecular carrier activity"/>
    <property type="evidence" value="ECO:0007669"/>
    <property type="project" value="InterPro"/>
</dbReference>
<comment type="similarity">
    <text evidence="2">Belongs to the prokaryotic sulfate-binding protein family.</text>
</comment>
<evidence type="ECO:0000256" key="3">
    <source>
        <dbReference type="ARBA" id="ARBA00022448"/>
    </source>
</evidence>
<dbReference type="SUPFAM" id="SSF53850">
    <property type="entry name" value="Periplasmic binding protein-like II"/>
    <property type="match status" value="1"/>
</dbReference>
<dbReference type="KEGG" id="ceh:CEW89_09590"/>
<evidence type="ECO:0000313" key="7">
    <source>
        <dbReference type="Proteomes" id="UP000217935"/>
    </source>
</evidence>
<dbReference type="GO" id="GO:1902358">
    <property type="term" value="P:sulfate transmembrane transport"/>
    <property type="evidence" value="ECO:0007669"/>
    <property type="project" value="InterPro"/>
</dbReference>
<dbReference type="InterPro" id="IPR034408">
    <property type="entry name" value="Sulphate/thiosulphate_BS"/>
</dbReference>
<gene>
    <name evidence="6" type="ORF">CEW89_09590</name>
</gene>
<evidence type="ECO:0000256" key="5">
    <source>
        <dbReference type="ARBA" id="ARBA00022764"/>
    </source>
</evidence>
<dbReference type="InterPro" id="IPR005669">
    <property type="entry name" value="Thiosulph/SO4-bd"/>
</dbReference>
<dbReference type="RefSeq" id="WP_096805749.1">
    <property type="nucleotide sequence ID" value="NZ_CP022196.1"/>
</dbReference>
<dbReference type="EMBL" id="CP022196">
    <property type="protein sequence ID" value="ATG47793.1"/>
    <property type="molecule type" value="Genomic_DNA"/>
</dbReference>
<keyword evidence="7" id="KW-1185">Reference proteome</keyword>
<dbReference type="NCBIfam" id="NF008022">
    <property type="entry name" value="PRK10752.1"/>
    <property type="match status" value="1"/>
</dbReference>
<dbReference type="NCBIfam" id="NF008106">
    <property type="entry name" value="PRK10852.1"/>
    <property type="match status" value="1"/>
</dbReference>
<evidence type="ECO:0000256" key="2">
    <source>
        <dbReference type="ARBA" id="ARBA00006099"/>
    </source>
</evidence>
<evidence type="ECO:0000313" key="6">
    <source>
        <dbReference type="EMBL" id="ATG47793.1"/>
    </source>
</evidence>
<protein>
    <submittedName>
        <fullName evidence="6">Sulfate transporter subunit</fullName>
    </submittedName>
</protein>
<keyword evidence="4" id="KW-0732">Signal</keyword>
<proteinExistence type="inferred from homology"/>
<dbReference type="PANTHER" id="PTHR30368">
    <property type="entry name" value="SULFATE-BINDING PROTEIN"/>
    <property type="match status" value="1"/>
</dbReference>
<sequence>MIQTIHTGNHALAQGTYVRELSDGRIEIDLGDQRISGARVPGRDRGARPQSPLIKALSAPHWRSGLLAVVGTLALAFGPAHGVKAQDSVDLLNVSYDPTREFYRQYNELFNDWWEGEGHAPVTLRQSHGGSGGQARSVIDGLEATVVTLALSADISAIAERTGKIPEDWQSRLPHNSSPYTSTIVFLVRDGNPKGIKDWEDLIRDDVEVITPNPKTSGGARWNFMAAWAWALKEFGGDEAQARDYLAALYRNVPVLDTGARGSTNTFTQRGIGDVLLAWENEAFLALAEQGEGAFDIVVPSVSMLAEPPVTLVDGNITSDAQKEAAEAYLEHLYSPEAQALALKNFYRAWDTSAASEEDIARFPEVERLSIDDFGGWAEVQPAFFGDGGVFDQIFEGQ</sequence>
<accession>A0A291GB79</accession>
<reference evidence="6 7" key="1">
    <citation type="submission" date="2017-06" db="EMBL/GenBank/DDBJ databases">
        <title>Celeribacter sp. TSPH2 complete genome sequence.</title>
        <authorList>
            <person name="Woo J.-H."/>
            <person name="Kim H.-S."/>
        </authorList>
    </citation>
    <scope>NUCLEOTIDE SEQUENCE [LARGE SCALE GENOMIC DNA]</scope>
    <source>
        <strain evidence="6 7">TSPH2</strain>
    </source>
</reference>
<evidence type="ECO:0000256" key="1">
    <source>
        <dbReference type="ARBA" id="ARBA00004418"/>
    </source>
</evidence>